<feature type="signal peptide" evidence="1">
    <location>
        <begin position="1"/>
        <end position="23"/>
    </location>
</feature>
<dbReference type="AlphaFoldDB" id="A0AAE0M6E3"/>
<accession>A0AAE0M6E3</accession>
<dbReference type="EMBL" id="JAUEPO010000006">
    <property type="protein sequence ID" value="KAK3320253.1"/>
    <property type="molecule type" value="Genomic_DNA"/>
</dbReference>
<proteinExistence type="predicted"/>
<evidence type="ECO:0000256" key="1">
    <source>
        <dbReference type="SAM" id="SignalP"/>
    </source>
</evidence>
<evidence type="ECO:0000313" key="3">
    <source>
        <dbReference type="Proteomes" id="UP001286456"/>
    </source>
</evidence>
<reference evidence="2" key="2">
    <citation type="submission" date="2023-06" db="EMBL/GenBank/DDBJ databases">
        <authorList>
            <consortium name="Lawrence Berkeley National Laboratory"/>
            <person name="Haridas S."/>
            <person name="Hensen N."/>
            <person name="Bonometti L."/>
            <person name="Westerberg I."/>
            <person name="Brannstrom I.O."/>
            <person name="Guillou S."/>
            <person name="Cros-Aarteil S."/>
            <person name="Calhoun S."/>
            <person name="Kuo A."/>
            <person name="Mondo S."/>
            <person name="Pangilinan J."/>
            <person name="Riley R."/>
            <person name="Labutti K."/>
            <person name="Andreopoulos B."/>
            <person name="Lipzen A."/>
            <person name="Chen C."/>
            <person name="Yanf M."/>
            <person name="Daum C."/>
            <person name="Ng V."/>
            <person name="Clum A."/>
            <person name="Steindorff A."/>
            <person name="Ohm R."/>
            <person name="Martin F."/>
            <person name="Silar P."/>
            <person name="Natvig D."/>
            <person name="Lalanne C."/>
            <person name="Gautier V."/>
            <person name="Ament-Velasquez S.L."/>
            <person name="Kruys A."/>
            <person name="Hutchinson M.I."/>
            <person name="Powell A.J."/>
            <person name="Barry K."/>
            <person name="Miller A.N."/>
            <person name="Grigoriev I.V."/>
            <person name="Debuchy R."/>
            <person name="Gladieux P."/>
            <person name="Thoren M.H."/>
            <person name="Johannesson H."/>
        </authorList>
    </citation>
    <scope>NUCLEOTIDE SEQUENCE</scope>
    <source>
        <strain evidence="2">SMH4131-1</strain>
    </source>
</reference>
<sequence>MCRSRQSVSGLFVLPIIGLLSVAYDEMLNQRTQAPYRWTALFFKKDIHITSPISNLTGLITRSSTTSCHSGRDVVTISCTYCATPILESPFGYGVAPINPNSIRRRSKDEKFRDAFEPVHIFYKDRFFNVIDGHKKYEGNPKVSSLVDEVTGDEIEVGEREQTNDAVYS</sequence>
<organism evidence="2 3">
    <name type="scientific">Cercophora scortea</name>
    <dbReference type="NCBI Taxonomy" id="314031"/>
    <lineage>
        <taxon>Eukaryota</taxon>
        <taxon>Fungi</taxon>
        <taxon>Dikarya</taxon>
        <taxon>Ascomycota</taxon>
        <taxon>Pezizomycotina</taxon>
        <taxon>Sordariomycetes</taxon>
        <taxon>Sordariomycetidae</taxon>
        <taxon>Sordariales</taxon>
        <taxon>Lasiosphaeriaceae</taxon>
        <taxon>Cercophora</taxon>
    </lineage>
</organism>
<keyword evidence="3" id="KW-1185">Reference proteome</keyword>
<feature type="chain" id="PRO_5042039816" evidence="1">
    <location>
        <begin position="24"/>
        <end position="169"/>
    </location>
</feature>
<protein>
    <submittedName>
        <fullName evidence="2">Uncharacterized protein</fullName>
    </submittedName>
</protein>
<name>A0AAE0M6E3_9PEZI</name>
<comment type="caution">
    <text evidence="2">The sequence shown here is derived from an EMBL/GenBank/DDBJ whole genome shotgun (WGS) entry which is preliminary data.</text>
</comment>
<gene>
    <name evidence="2" type="ORF">B0T19DRAFT_434163</name>
</gene>
<evidence type="ECO:0000313" key="2">
    <source>
        <dbReference type="EMBL" id="KAK3320253.1"/>
    </source>
</evidence>
<dbReference type="Proteomes" id="UP001286456">
    <property type="component" value="Unassembled WGS sequence"/>
</dbReference>
<keyword evidence="1" id="KW-0732">Signal</keyword>
<reference evidence="2" key="1">
    <citation type="journal article" date="2023" name="Mol. Phylogenet. Evol.">
        <title>Genome-scale phylogeny and comparative genomics of the fungal order Sordariales.</title>
        <authorList>
            <person name="Hensen N."/>
            <person name="Bonometti L."/>
            <person name="Westerberg I."/>
            <person name="Brannstrom I.O."/>
            <person name="Guillou S."/>
            <person name="Cros-Aarteil S."/>
            <person name="Calhoun S."/>
            <person name="Haridas S."/>
            <person name="Kuo A."/>
            <person name="Mondo S."/>
            <person name="Pangilinan J."/>
            <person name="Riley R."/>
            <person name="LaButti K."/>
            <person name="Andreopoulos B."/>
            <person name="Lipzen A."/>
            <person name="Chen C."/>
            <person name="Yan M."/>
            <person name="Daum C."/>
            <person name="Ng V."/>
            <person name="Clum A."/>
            <person name="Steindorff A."/>
            <person name="Ohm R.A."/>
            <person name="Martin F."/>
            <person name="Silar P."/>
            <person name="Natvig D.O."/>
            <person name="Lalanne C."/>
            <person name="Gautier V."/>
            <person name="Ament-Velasquez S.L."/>
            <person name="Kruys A."/>
            <person name="Hutchinson M.I."/>
            <person name="Powell A.J."/>
            <person name="Barry K."/>
            <person name="Miller A.N."/>
            <person name="Grigoriev I.V."/>
            <person name="Debuchy R."/>
            <person name="Gladieux P."/>
            <person name="Hiltunen Thoren M."/>
            <person name="Johannesson H."/>
        </authorList>
    </citation>
    <scope>NUCLEOTIDE SEQUENCE</scope>
    <source>
        <strain evidence="2">SMH4131-1</strain>
    </source>
</reference>